<name>A0A1N6X3X6_9RHOO</name>
<reference evidence="4" key="1">
    <citation type="submission" date="2017-01" db="EMBL/GenBank/DDBJ databases">
        <authorList>
            <person name="Varghese N."/>
            <person name="Submissions S."/>
        </authorList>
    </citation>
    <scope>NUCLEOTIDE SEQUENCE [LARGE SCALE GENOMIC DNA]</scope>
    <source>
        <strain evidence="4">ATCC 51758</strain>
    </source>
</reference>
<dbReference type="RefSeq" id="WP_076602742.1">
    <property type="nucleotide sequence ID" value="NZ_FTMD01000008.1"/>
</dbReference>
<accession>A0A1N6X3X6</accession>
<dbReference type="STRING" id="34027.SAMN05421829_108179"/>
<sequence length="478" mass="53176">MTTLFFDEMHDGDATTRPHYLPFETWARGLSPDVMARKRAEADLAFRRLGITFAVYGEEAGTERLIPFDTIPRIIPNAEWKTLRAGLKQRVKALNMFLGDIYNGQDILRAGRIPADEVLDNAQFRPEMRGFKVPNGIYAHIAGVDIVRAGAGEFYVLEDNLRVPSGVSYMLENRKMMMRLFPELFAQQKIAPVEHYPDLLLETLRAVAPAGVDDPTVVVMTPGAFNSAYFEHSFLAQQMGVELVEGRDLFIDHDAVYMRTTCGPKRVDVIYRRIDDDFLDPQVFRADSMLGVPGLLKAYRAGRVTLCNAIGTGVADDKSIYPYVGEMVRFYLGEEPILNNVPTWRCREKDDLRYVLAHLPELVVKEVHGAGGYGMLVGPAATKAEIEQFRAVLVAHPDKYIAQPTLALSTCPTYVDSGIAPRHIDLRPFVLSGKEVSLVPGGLTRVALREGSLVVNSSQGGGTKDTWVLENGHAEPHR</sequence>
<dbReference type="Gene3D" id="3.30.1490.270">
    <property type="match status" value="1"/>
</dbReference>
<evidence type="ECO:0000313" key="3">
    <source>
        <dbReference type="EMBL" id="SIQ96951.1"/>
    </source>
</evidence>
<keyword evidence="4" id="KW-1185">Reference proteome</keyword>
<dbReference type="EMBL" id="FTMD01000008">
    <property type="protein sequence ID" value="SIQ96951.1"/>
    <property type="molecule type" value="Genomic_DNA"/>
</dbReference>
<gene>
    <name evidence="3" type="ORF">SAMN05421829_108179</name>
</gene>
<dbReference type="Gene3D" id="3.40.50.11290">
    <property type="match status" value="1"/>
</dbReference>
<evidence type="ECO:0000259" key="2">
    <source>
        <dbReference type="Pfam" id="PF14403"/>
    </source>
</evidence>
<dbReference type="Pfam" id="PF14403">
    <property type="entry name" value="CP_ATPgrasp_2"/>
    <property type="match status" value="1"/>
</dbReference>
<dbReference type="PANTHER" id="PTHR34595:SF7">
    <property type="entry name" value="SLL1039 PROTEIN"/>
    <property type="match status" value="1"/>
</dbReference>
<dbReference type="InterPro" id="IPR016450">
    <property type="entry name" value="UCP005522"/>
</dbReference>
<dbReference type="InterPro" id="IPR025841">
    <property type="entry name" value="CP_ATPgrasp_2"/>
</dbReference>
<dbReference type="Proteomes" id="UP000186819">
    <property type="component" value="Unassembled WGS sequence"/>
</dbReference>
<organism evidence="3 4">
    <name type="scientific">Aromatoleum tolulyticum</name>
    <dbReference type="NCBI Taxonomy" id="34027"/>
    <lineage>
        <taxon>Bacteria</taxon>
        <taxon>Pseudomonadati</taxon>
        <taxon>Pseudomonadota</taxon>
        <taxon>Betaproteobacteria</taxon>
        <taxon>Rhodocyclales</taxon>
        <taxon>Rhodocyclaceae</taxon>
        <taxon>Aromatoleum</taxon>
    </lineage>
</organism>
<dbReference type="InterPro" id="IPR051680">
    <property type="entry name" value="ATP-dep_Glu-Cys_Ligase-2"/>
</dbReference>
<dbReference type="PANTHER" id="PTHR34595">
    <property type="entry name" value="BLR5612 PROTEIN"/>
    <property type="match status" value="1"/>
</dbReference>
<protein>
    <submittedName>
        <fullName evidence="3">Uncharacterized conserved protein, circularly permuted ATPgrasp superfamily</fullName>
    </submittedName>
</protein>
<evidence type="ECO:0000256" key="1">
    <source>
        <dbReference type="SAM" id="MobiDB-lite"/>
    </source>
</evidence>
<dbReference type="PIRSF" id="PIRSF005522">
    <property type="entry name" value="UCP005522"/>
    <property type="match status" value="1"/>
</dbReference>
<evidence type="ECO:0000313" key="4">
    <source>
        <dbReference type="Proteomes" id="UP000186819"/>
    </source>
</evidence>
<feature type="region of interest" description="Disordered" evidence="1">
    <location>
        <begin position="457"/>
        <end position="478"/>
    </location>
</feature>
<proteinExistence type="predicted"/>
<dbReference type="OrthoDB" id="9804079at2"/>
<dbReference type="AlphaFoldDB" id="A0A1N6X3X6"/>
<dbReference type="SUPFAM" id="SSF56059">
    <property type="entry name" value="Glutathione synthetase ATP-binding domain-like"/>
    <property type="match status" value="1"/>
</dbReference>
<feature type="domain" description="Circularly permuted ATP-grasp type 2" evidence="2">
    <location>
        <begin position="72"/>
        <end position="447"/>
    </location>
</feature>